<dbReference type="GO" id="GO:0008270">
    <property type="term" value="F:zinc ion binding"/>
    <property type="evidence" value="ECO:0007669"/>
    <property type="project" value="UniProtKB-KW"/>
</dbReference>
<evidence type="ECO:0008006" key="9">
    <source>
        <dbReference type="Google" id="ProtNLM"/>
    </source>
</evidence>
<dbReference type="PRINTS" id="PR01407">
    <property type="entry name" value="BUTYPHLNCDUF"/>
</dbReference>
<evidence type="ECO:0000313" key="8">
    <source>
        <dbReference type="Proteomes" id="UP000265140"/>
    </source>
</evidence>
<dbReference type="InterPro" id="IPR050143">
    <property type="entry name" value="TRIM/RBCC"/>
</dbReference>
<dbReference type="PANTHER" id="PTHR24103">
    <property type="entry name" value="E3 UBIQUITIN-PROTEIN LIGASE TRIM"/>
    <property type="match status" value="1"/>
</dbReference>
<evidence type="ECO:0000256" key="2">
    <source>
        <dbReference type="ARBA" id="ARBA00022833"/>
    </source>
</evidence>
<protein>
    <recommendedName>
        <fullName evidence="9">B30.2/SPRY domain-containing protein</fullName>
    </recommendedName>
</protein>
<dbReference type="Bgee" id="ENSELUG00000021182">
    <property type="expression patterns" value="Expressed in liver"/>
</dbReference>
<dbReference type="PROSITE" id="PS50188">
    <property type="entry name" value="B302_SPRY"/>
    <property type="match status" value="1"/>
</dbReference>
<dbReference type="CDD" id="cd12893">
    <property type="entry name" value="SPRY_PRY_TRIM35"/>
    <property type="match status" value="1"/>
</dbReference>
<keyword evidence="1 3" id="KW-0479">Metal-binding</keyword>
<evidence type="ECO:0000313" key="7">
    <source>
        <dbReference type="Ensembl" id="ENSELUP00000022215.2"/>
    </source>
</evidence>
<dbReference type="SUPFAM" id="SSF57845">
    <property type="entry name" value="B-box zinc-binding domain"/>
    <property type="match status" value="1"/>
</dbReference>
<dbReference type="Pfam" id="PF13765">
    <property type="entry name" value="PRY"/>
    <property type="match status" value="1"/>
</dbReference>
<dbReference type="AlphaFoldDB" id="A0A3P8Z0D1"/>
<keyword evidence="4" id="KW-0175">Coiled coil</keyword>
<accession>A0A3P8Z0D1</accession>
<proteinExistence type="predicted"/>
<dbReference type="InterPro" id="IPR043136">
    <property type="entry name" value="B30.2/SPRY_sf"/>
</dbReference>
<evidence type="ECO:0000256" key="3">
    <source>
        <dbReference type="PROSITE-ProRule" id="PRU00024"/>
    </source>
</evidence>
<reference evidence="7" key="3">
    <citation type="submission" date="2025-08" db="UniProtKB">
        <authorList>
            <consortium name="Ensembl"/>
        </authorList>
    </citation>
    <scope>IDENTIFICATION</scope>
</reference>
<sequence length="435" mass="50168">MSLPTVSLTLKRLCEVFLQERSSRHTGSEKLCGRHKQKVKFFCLADEQPVCLLCRDSRRHKGHTFCLIDEVVQDRKESLKAELETLKEKLELYTEAKLACRQTEKYILTQAAETHQEMKKQFHFLYTFLLMEEKARINGLIEEEKEKTRVVKEKIDKINNVISSLLTEIRAVEEHLDGDHVTMLQRYHAVPHKTRTQCMVPDPQLDSGSLLDVAKHLGNLQVKVWEKLKGHMKYYPVILDPNTAHRDVLVDPDMATFRIRNSWERQEMMAPDNPERFNLYEGVLGSEGFDSGTHSWDVEVREPSFGEDWTGCEWALGVVGESSLRKGVIKTGGWRLDHQEGAYSVRSVPEPPIPIVINSRQRLRRIRVTLDWDGGQLTFSDPDNNERLHTFTHTFSEKVFPYLSNGSDLYSLRILPGNIQEQVCGQKISLIPSDQ</sequence>
<dbReference type="InterPro" id="IPR003879">
    <property type="entry name" value="Butyrophylin_SPRY"/>
</dbReference>
<dbReference type="Gene3D" id="3.30.160.60">
    <property type="entry name" value="Classic Zinc Finger"/>
    <property type="match status" value="1"/>
</dbReference>
<feature type="domain" description="B box-type" evidence="5">
    <location>
        <begin position="27"/>
        <end position="68"/>
    </location>
</feature>
<dbReference type="InParanoid" id="A0A3P8Z0D1"/>
<dbReference type="SMART" id="SM00589">
    <property type="entry name" value="PRY"/>
    <property type="match status" value="1"/>
</dbReference>
<organism evidence="7 8">
    <name type="scientific">Esox lucius</name>
    <name type="common">Northern pike</name>
    <dbReference type="NCBI Taxonomy" id="8010"/>
    <lineage>
        <taxon>Eukaryota</taxon>
        <taxon>Metazoa</taxon>
        <taxon>Chordata</taxon>
        <taxon>Craniata</taxon>
        <taxon>Vertebrata</taxon>
        <taxon>Euteleostomi</taxon>
        <taxon>Actinopterygii</taxon>
        <taxon>Neopterygii</taxon>
        <taxon>Teleostei</taxon>
        <taxon>Protacanthopterygii</taxon>
        <taxon>Esociformes</taxon>
        <taxon>Esocidae</taxon>
        <taxon>Esox</taxon>
    </lineage>
</organism>
<keyword evidence="2" id="KW-0862">Zinc</keyword>
<keyword evidence="8" id="KW-1185">Reference proteome</keyword>
<evidence type="ECO:0000259" key="5">
    <source>
        <dbReference type="PROSITE" id="PS50119"/>
    </source>
</evidence>
<keyword evidence="1 3" id="KW-0863">Zinc-finger</keyword>
<reference evidence="8" key="1">
    <citation type="journal article" date="2014" name="PLoS ONE">
        <title>The genome and linkage map of the northern pike (Esox lucius): conserved synteny revealed between the salmonid sister group and the Neoteleostei.</title>
        <authorList>
            <person name="Rondeau E.B."/>
            <person name="Minkley D.R."/>
            <person name="Leong J.S."/>
            <person name="Messmer A.M."/>
            <person name="Jantzen J.R."/>
            <person name="von Schalburg K.R."/>
            <person name="Lemon C."/>
            <person name="Bird N.H."/>
            <person name="Koop B.F."/>
        </authorList>
    </citation>
    <scope>NUCLEOTIDE SEQUENCE</scope>
</reference>
<evidence type="ECO:0000259" key="6">
    <source>
        <dbReference type="PROSITE" id="PS50188"/>
    </source>
</evidence>
<dbReference type="PROSITE" id="PS50119">
    <property type="entry name" value="ZF_BBOX"/>
    <property type="match status" value="1"/>
</dbReference>
<dbReference type="Pfam" id="PF00643">
    <property type="entry name" value="zf-B_box"/>
    <property type="match status" value="1"/>
</dbReference>
<dbReference type="Proteomes" id="UP000265140">
    <property type="component" value="Chromosome 4"/>
</dbReference>
<dbReference type="STRING" id="8010.ENSELUP00000022215"/>
<dbReference type="InterPro" id="IPR006574">
    <property type="entry name" value="PRY"/>
</dbReference>
<feature type="domain" description="B30.2/SPRY" evidence="6">
    <location>
        <begin position="217"/>
        <end position="421"/>
    </location>
</feature>
<reference evidence="7" key="4">
    <citation type="submission" date="2025-09" db="UniProtKB">
        <authorList>
            <consortium name="Ensembl"/>
        </authorList>
    </citation>
    <scope>IDENTIFICATION</scope>
</reference>
<reference evidence="7" key="2">
    <citation type="submission" date="2020-02" db="EMBL/GenBank/DDBJ databases">
        <title>Esox lucius (northern pike) genome, fEsoLuc1, primary haplotype.</title>
        <authorList>
            <person name="Myers G."/>
            <person name="Karagic N."/>
            <person name="Meyer A."/>
            <person name="Pippel M."/>
            <person name="Reichard M."/>
            <person name="Winkler S."/>
            <person name="Tracey A."/>
            <person name="Sims Y."/>
            <person name="Howe K."/>
            <person name="Rhie A."/>
            <person name="Formenti G."/>
            <person name="Durbin R."/>
            <person name="Fedrigo O."/>
            <person name="Jarvis E.D."/>
        </authorList>
    </citation>
    <scope>NUCLEOTIDE SEQUENCE [LARGE SCALE GENOMIC DNA]</scope>
</reference>
<feature type="coiled-coil region" evidence="4">
    <location>
        <begin position="69"/>
        <end position="96"/>
    </location>
</feature>
<dbReference type="InterPro" id="IPR001870">
    <property type="entry name" value="B30.2/SPRY"/>
</dbReference>
<evidence type="ECO:0000256" key="1">
    <source>
        <dbReference type="ARBA" id="ARBA00022771"/>
    </source>
</evidence>
<dbReference type="Ensembl" id="ENSELUT00000042176.3">
    <property type="protein sequence ID" value="ENSELUP00000022215.2"/>
    <property type="gene ID" value="ENSELUG00000021182.3"/>
</dbReference>
<name>A0A3P8Z0D1_ESOLU</name>
<dbReference type="InterPro" id="IPR000315">
    <property type="entry name" value="Znf_B-box"/>
</dbReference>
<evidence type="ECO:0000256" key="4">
    <source>
        <dbReference type="SAM" id="Coils"/>
    </source>
</evidence>
<dbReference type="GeneTree" id="ENSGT00970000193390"/>
<dbReference type="SUPFAM" id="SSF49899">
    <property type="entry name" value="Concanavalin A-like lectins/glucanases"/>
    <property type="match status" value="1"/>
</dbReference>
<dbReference type="InterPro" id="IPR013320">
    <property type="entry name" value="ConA-like_dom_sf"/>
</dbReference>
<dbReference type="OMA" id="IRNSWER"/>
<dbReference type="Gene3D" id="2.60.120.920">
    <property type="match status" value="1"/>
</dbReference>
<dbReference type="SMART" id="SM00336">
    <property type="entry name" value="BBOX"/>
    <property type="match status" value="1"/>
</dbReference>